<reference evidence="1" key="1">
    <citation type="journal article" date="2021" name="PeerJ">
        <title>Extensive microbial diversity within the chicken gut microbiome revealed by metagenomics and culture.</title>
        <authorList>
            <person name="Gilroy R."/>
            <person name="Ravi A."/>
            <person name="Getino M."/>
            <person name="Pursley I."/>
            <person name="Horton D.L."/>
            <person name="Alikhan N.F."/>
            <person name="Baker D."/>
            <person name="Gharbi K."/>
            <person name="Hall N."/>
            <person name="Watson M."/>
            <person name="Adriaenssens E.M."/>
            <person name="Foster-Nyarko E."/>
            <person name="Jarju S."/>
            <person name="Secka A."/>
            <person name="Antonio M."/>
            <person name="Oren A."/>
            <person name="Chaudhuri R.R."/>
            <person name="La Ragione R."/>
            <person name="Hildebrand F."/>
            <person name="Pallen M.J."/>
        </authorList>
    </citation>
    <scope>NUCLEOTIDE SEQUENCE</scope>
    <source>
        <strain evidence="1">ChiSxjej5B17-1746</strain>
    </source>
</reference>
<keyword evidence="1" id="KW-0648">Protein biosynthesis</keyword>
<sequence>MEKLIMEAVTRAAVAAGLPAERVMTESAKDNITLPRPRLEVQMQPATYKRTGRKLGATRTKTQHITKRELYEVSQQVLLNVLAEDENWLSTFSFDFVRALPKGVNDKMGNWVGIRVQKATPGKPPVKRVGDAEITVFTRLNTLFLLTFTGRVTEEITHNLVTDVTINPHWEK</sequence>
<dbReference type="GO" id="GO:0003743">
    <property type="term" value="F:translation initiation factor activity"/>
    <property type="evidence" value="ECO:0007669"/>
    <property type="project" value="UniProtKB-KW"/>
</dbReference>
<accession>A0A9D1U995</accession>
<proteinExistence type="predicted"/>
<evidence type="ECO:0000313" key="2">
    <source>
        <dbReference type="Proteomes" id="UP000824264"/>
    </source>
</evidence>
<dbReference type="EMBL" id="DXGI01000266">
    <property type="protein sequence ID" value="HIW78883.1"/>
    <property type="molecule type" value="Genomic_DNA"/>
</dbReference>
<dbReference type="AlphaFoldDB" id="A0A9D1U995"/>
<dbReference type="Proteomes" id="UP000824264">
    <property type="component" value="Unassembled WGS sequence"/>
</dbReference>
<evidence type="ECO:0000313" key="1">
    <source>
        <dbReference type="EMBL" id="HIW78883.1"/>
    </source>
</evidence>
<gene>
    <name evidence="1" type="ORF">H9874_07040</name>
</gene>
<comment type="caution">
    <text evidence="1">The sequence shown here is derived from an EMBL/GenBank/DDBJ whole genome shotgun (WGS) entry which is preliminary data.</text>
</comment>
<reference evidence="1" key="2">
    <citation type="submission" date="2021-04" db="EMBL/GenBank/DDBJ databases">
        <authorList>
            <person name="Gilroy R."/>
        </authorList>
    </citation>
    <scope>NUCLEOTIDE SEQUENCE</scope>
    <source>
        <strain evidence="1">ChiSxjej5B17-1746</strain>
    </source>
</reference>
<protein>
    <submittedName>
        <fullName evidence="1">Translation initiation factor 2</fullName>
    </submittedName>
</protein>
<keyword evidence="1" id="KW-0396">Initiation factor</keyword>
<organism evidence="1 2">
    <name type="scientific">Candidatus Bilophila faecipullorum</name>
    <dbReference type="NCBI Taxonomy" id="2838482"/>
    <lineage>
        <taxon>Bacteria</taxon>
        <taxon>Pseudomonadati</taxon>
        <taxon>Thermodesulfobacteriota</taxon>
        <taxon>Desulfovibrionia</taxon>
        <taxon>Desulfovibrionales</taxon>
        <taxon>Desulfovibrionaceae</taxon>
        <taxon>Bilophila</taxon>
    </lineage>
</organism>
<name>A0A9D1U995_9BACT</name>